<protein>
    <submittedName>
        <fullName evidence="3">Dihydrodipicolinate synthase family protein</fullName>
    </submittedName>
</protein>
<dbReference type="EMBL" id="VBAP01000122">
    <property type="protein sequence ID" value="TMI71091.1"/>
    <property type="molecule type" value="Genomic_DNA"/>
</dbReference>
<dbReference type="GO" id="GO:0005829">
    <property type="term" value="C:cytosol"/>
    <property type="evidence" value="ECO:0007669"/>
    <property type="project" value="TreeGrafter"/>
</dbReference>
<dbReference type="PRINTS" id="PR00146">
    <property type="entry name" value="DHPICSNTHASE"/>
</dbReference>
<dbReference type="InterPro" id="IPR020625">
    <property type="entry name" value="Schiff_base-form_aldolases_AS"/>
</dbReference>
<proteinExistence type="predicted"/>
<dbReference type="AlphaFoldDB" id="A0A537IIF4"/>
<evidence type="ECO:0000313" key="3">
    <source>
        <dbReference type="EMBL" id="TMI71091.1"/>
    </source>
</evidence>
<dbReference type="Proteomes" id="UP000318834">
    <property type="component" value="Unassembled WGS sequence"/>
</dbReference>
<keyword evidence="1" id="KW-0456">Lyase</keyword>
<reference evidence="3 4" key="1">
    <citation type="journal article" date="2019" name="Nat. Microbiol.">
        <title>Mediterranean grassland soil C-N compound turnover is dependent on rainfall and depth, and is mediated by genomically divergent microorganisms.</title>
        <authorList>
            <person name="Diamond S."/>
            <person name="Andeer P.F."/>
            <person name="Li Z."/>
            <person name="Crits-Christoph A."/>
            <person name="Burstein D."/>
            <person name="Anantharaman K."/>
            <person name="Lane K.R."/>
            <person name="Thomas B.C."/>
            <person name="Pan C."/>
            <person name="Northen T.R."/>
            <person name="Banfield J.F."/>
        </authorList>
    </citation>
    <scope>NUCLEOTIDE SEQUENCE [LARGE SCALE GENOMIC DNA]</scope>
    <source>
        <strain evidence="3">NP_8</strain>
    </source>
</reference>
<dbReference type="InterPro" id="IPR013785">
    <property type="entry name" value="Aldolase_TIM"/>
</dbReference>
<evidence type="ECO:0000313" key="4">
    <source>
        <dbReference type="Proteomes" id="UP000318834"/>
    </source>
</evidence>
<dbReference type="PANTHER" id="PTHR12128:SF28">
    <property type="entry name" value="2-DEHYDRO-3-DEOXY-D-GLUCONATE ALDOLASE YAGE-RELATED"/>
    <property type="match status" value="1"/>
</dbReference>
<feature type="non-terminal residue" evidence="3">
    <location>
        <position position="305"/>
    </location>
</feature>
<dbReference type="GO" id="GO:0016829">
    <property type="term" value="F:lyase activity"/>
    <property type="evidence" value="ECO:0007669"/>
    <property type="project" value="UniProtKB-KW"/>
</dbReference>
<dbReference type="SUPFAM" id="SSF51569">
    <property type="entry name" value="Aldolase"/>
    <property type="match status" value="1"/>
</dbReference>
<comment type="caution">
    <text evidence="3">The sequence shown here is derived from an EMBL/GenBank/DDBJ whole genome shotgun (WGS) entry which is preliminary data.</text>
</comment>
<dbReference type="InterPro" id="IPR002220">
    <property type="entry name" value="DapA-like"/>
</dbReference>
<name>A0A537IIF4_9BACT</name>
<sequence length="305" mass="33219">MMEKWLLPPADYARVHEARSESEALLVQRILHDAGIPAILRSRQVPGYAEVIRRAIGVWGDVLVPVEHRTDARRYVEDYLRAMKEAGPVSRFAGIIPPIVTLFDERGRIDEGANARHIEFLLRGGVHGIFALGSTGEVMHLTLDERRQFTPFVVGQVHGRVPVLIGCASTSTDEAVTLARHAQESGADGVVVIPPYYWTPNDRAIETHIGAVAAAVDVPVVIYNFPAVVGRTMPPALVAKLAEAYANVLGIKETVDSIGHIHEVLARVKPLRPEFSVLCGYEFHLLNTLQSGGDGAIPALANFAP</sequence>
<dbReference type="Gene3D" id="3.20.20.70">
    <property type="entry name" value="Aldolase class I"/>
    <property type="match status" value="1"/>
</dbReference>
<evidence type="ECO:0000256" key="1">
    <source>
        <dbReference type="ARBA" id="ARBA00023239"/>
    </source>
</evidence>
<dbReference type="SMART" id="SM01130">
    <property type="entry name" value="DHDPS"/>
    <property type="match status" value="1"/>
</dbReference>
<dbReference type="PROSITE" id="PS00666">
    <property type="entry name" value="DHDPS_2"/>
    <property type="match status" value="1"/>
</dbReference>
<keyword evidence="2" id="KW-0704">Schiff base</keyword>
<evidence type="ECO:0000256" key="2">
    <source>
        <dbReference type="ARBA" id="ARBA00023270"/>
    </source>
</evidence>
<gene>
    <name evidence="3" type="ORF">E6H05_13000</name>
</gene>
<dbReference type="Pfam" id="PF00701">
    <property type="entry name" value="DHDPS"/>
    <property type="match status" value="1"/>
</dbReference>
<accession>A0A537IIF4</accession>
<dbReference type="PANTHER" id="PTHR12128">
    <property type="entry name" value="DIHYDRODIPICOLINATE SYNTHASE"/>
    <property type="match status" value="1"/>
</dbReference>
<dbReference type="CDD" id="cd00408">
    <property type="entry name" value="DHDPS-like"/>
    <property type="match status" value="1"/>
</dbReference>
<organism evidence="3 4">
    <name type="scientific">Candidatus Segetimicrobium genomatis</name>
    <dbReference type="NCBI Taxonomy" id="2569760"/>
    <lineage>
        <taxon>Bacteria</taxon>
        <taxon>Bacillati</taxon>
        <taxon>Candidatus Sysuimicrobiota</taxon>
        <taxon>Candidatus Sysuimicrobiia</taxon>
        <taxon>Candidatus Sysuimicrobiales</taxon>
        <taxon>Candidatus Segetimicrobiaceae</taxon>
        <taxon>Candidatus Segetimicrobium</taxon>
    </lineage>
</organism>